<keyword evidence="4" id="KW-1185">Reference proteome</keyword>
<protein>
    <recommendedName>
        <fullName evidence="5">Fimbrial assembly protein</fullName>
    </recommendedName>
</protein>
<evidence type="ECO:0000256" key="2">
    <source>
        <dbReference type="SAM" id="Phobius"/>
    </source>
</evidence>
<dbReference type="AlphaFoldDB" id="A0A2I0QRH7"/>
<sequence length="180" mass="20577">MATNINLLPKREKKNRAPFITFSALFIVTLLLIGLFIFWYWNLQHEAELLDNRLQQEQRTNAVLESEMEGDSEYQDSVRLEEITAGLQQSIQPVTPLMDELFLTLPNSGTINSVQYDLNQMTFTATTNTSEQAVVFYQELAESDLFADVMIHTITFDEENDEYTTNYTILLTSESGEVGS</sequence>
<dbReference type="OrthoDB" id="2971140at2"/>
<proteinExistence type="predicted"/>
<keyword evidence="1" id="KW-0175">Coiled coil</keyword>
<accession>A0A2I0QRH7</accession>
<dbReference type="Proteomes" id="UP000243524">
    <property type="component" value="Unassembled WGS sequence"/>
</dbReference>
<comment type="caution">
    <text evidence="3">The sequence shown here is derived from an EMBL/GenBank/DDBJ whole genome shotgun (WGS) entry which is preliminary data.</text>
</comment>
<evidence type="ECO:0008006" key="5">
    <source>
        <dbReference type="Google" id="ProtNLM"/>
    </source>
</evidence>
<name>A0A2I0QRH7_9BACI</name>
<dbReference type="InterPro" id="IPR007813">
    <property type="entry name" value="PilN"/>
</dbReference>
<keyword evidence="2" id="KW-0812">Transmembrane</keyword>
<organism evidence="3 4">
    <name type="scientific">Halalkalibacillus sediminis</name>
    <dbReference type="NCBI Taxonomy" id="2018042"/>
    <lineage>
        <taxon>Bacteria</taxon>
        <taxon>Bacillati</taxon>
        <taxon>Bacillota</taxon>
        <taxon>Bacilli</taxon>
        <taxon>Bacillales</taxon>
        <taxon>Bacillaceae</taxon>
        <taxon>Halalkalibacillus</taxon>
    </lineage>
</organism>
<evidence type="ECO:0000313" key="4">
    <source>
        <dbReference type="Proteomes" id="UP000243524"/>
    </source>
</evidence>
<feature type="coiled-coil region" evidence="1">
    <location>
        <begin position="40"/>
        <end position="67"/>
    </location>
</feature>
<evidence type="ECO:0000313" key="3">
    <source>
        <dbReference type="EMBL" id="PKR76945.1"/>
    </source>
</evidence>
<keyword evidence="2" id="KW-0472">Membrane</keyword>
<dbReference type="RefSeq" id="WP_101332695.1">
    <property type="nucleotide sequence ID" value="NZ_PJNH01000004.1"/>
</dbReference>
<dbReference type="EMBL" id="PJNH01000004">
    <property type="protein sequence ID" value="PKR76945.1"/>
    <property type="molecule type" value="Genomic_DNA"/>
</dbReference>
<gene>
    <name evidence="3" type="ORF">CEY16_14155</name>
</gene>
<keyword evidence="2" id="KW-1133">Transmembrane helix</keyword>
<reference evidence="3 4" key="1">
    <citation type="submission" date="2017-06" db="EMBL/GenBank/DDBJ databases">
        <title>the draft geome sequence of Illustriluteabacillus marina B3227.</title>
        <authorList>
            <person name="He R.-H."/>
            <person name="Du Z.-J."/>
        </authorList>
    </citation>
    <scope>NUCLEOTIDE SEQUENCE [LARGE SCALE GENOMIC DNA]</scope>
    <source>
        <strain evidence="3 4">B3227</strain>
    </source>
</reference>
<evidence type="ECO:0000256" key="1">
    <source>
        <dbReference type="SAM" id="Coils"/>
    </source>
</evidence>
<dbReference type="Pfam" id="PF05137">
    <property type="entry name" value="PilN"/>
    <property type="match status" value="1"/>
</dbReference>
<feature type="transmembrane region" description="Helical" evidence="2">
    <location>
        <begin position="20"/>
        <end position="41"/>
    </location>
</feature>